<dbReference type="Pfam" id="PF05643">
    <property type="entry name" value="GNA1162-like"/>
    <property type="match status" value="1"/>
</dbReference>
<dbReference type="AlphaFoldDB" id="A0A068Z1E3"/>
<dbReference type="PROSITE" id="PS51257">
    <property type="entry name" value="PROKAR_LIPOPROTEIN"/>
    <property type="match status" value="1"/>
</dbReference>
<dbReference type="InterPro" id="IPR008517">
    <property type="entry name" value="GNA1162-like"/>
</dbReference>
<dbReference type="Proteomes" id="UP000042738">
    <property type="component" value="Chromosome"/>
</dbReference>
<organism evidence="1 2">
    <name type="scientific">Serratia symbiotica</name>
    <dbReference type="NCBI Taxonomy" id="138074"/>
    <lineage>
        <taxon>Bacteria</taxon>
        <taxon>Pseudomonadati</taxon>
        <taxon>Pseudomonadota</taxon>
        <taxon>Gammaproteobacteria</taxon>
        <taxon>Enterobacterales</taxon>
        <taxon>Yersiniaceae</taxon>
        <taxon>Serratia</taxon>
    </lineage>
</organism>
<proteinExistence type="predicted"/>
<dbReference type="RefSeq" id="WP_040264965.1">
    <property type="nucleotide sequence ID" value="NZ_CAXKXZ010000030.1"/>
</dbReference>
<evidence type="ECO:0000313" key="2">
    <source>
        <dbReference type="Proteomes" id="UP000042738"/>
    </source>
</evidence>
<accession>A0A068Z1E3</accession>
<dbReference type="EMBL" id="CP050855">
    <property type="protein sequence ID" value="QLH63030.1"/>
    <property type="molecule type" value="Genomic_DNA"/>
</dbReference>
<dbReference type="Gene3D" id="3.40.50.10610">
    <property type="entry name" value="ABC-type transport auxiliary lipoprotein component"/>
    <property type="match status" value="1"/>
</dbReference>
<dbReference type="GeneID" id="93736622"/>
<gene>
    <name evidence="1" type="ORF">SYMBAF_08950</name>
</gene>
<dbReference type="STRING" id="138074.SYMBAF_20194"/>
<name>A0A068Z1E3_9GAMM</name>
<evidence type="ECO:0000313" key="1">
    <source>
        <dbReference type="EMBL" id="QLH63030.1"/>
    </source>
</evidence>
<reference evidence="1 2" key="1">
    <citation type="journal article" date="2014" name="Genome Announc.">
        <title>Whole-Genome Sequence of Serratia symbiotica Strain CWBI-2.3T, a Free-Living Symbiont of the Black Bean Aphid Aphis fabae.</title>
        <authorList>
            <person name="Foray V."/>
            <person name="Grigorescu A.S."/>
            <person name="Sabri A."/>
            <person name="Haubruge E."/>
            <person name="Lognay G."/>
            <person name="Francis F."/>
            <person name="Fauconnier M.L."/>
            <person name="Hance T."/>
            <person name="Thonart P."/>
        </authorList>
    </citation>
    <scope>NUCLEOTIDE SEQUENCE [LARGE SCALE GENOMIC DNA]</scope>
    <source>
        <strain evidence="1">CWBI-2.3</strain>
    </source>
</reference>
<sequence length="219" mass="23336">MKRALAFFSVVVALLLSGCAKNTPYDYAAFHQSKPKSILVLPPVNQSPDVKASHSVLASTTLPLAEAGYYVLPVAVVEETFQQNGLTNANDIRAVSLQKLHTIFGADAVLYLDVTQYGTSYRVIDSETRVTVNARLVDLRNGKQLWSGTATASSNENSNNSSGGLLGMVINAAIAQIADTISDKGFDIGAIANTRLLSATGQNGDILYGPRSPQYASQR</sequence>
<protein>
    <submittedName>
        <fullName evidence="1">DUF799 domain-containing protein</fullName>
    </submittedName>
</protein>